<dbReference type="FunFam" id="3.30.70.380:FF:000002">
    <property type="entry name" value="phenylalanine--tRNA ligase, mitochondrial"/>
    <property type="match status" value="1"/>
</dbReference>
<dbReference type="GO" id="GO:0005524">
    <property type="term" value="F:ATP binding"/>
    <property type="evidence" value="ECO:0007669"/>
    <property type="project" value="UniProtKB-KW"/>
</dbReference>
<evidence type="ECO:0000259" key="14">
    <source>
        <dbReference type="PROSITE" id="PS51447"/>
    </source>
</evidence>
<dbReference type="FunCoup" id="A0A2P6NCA0">
    <property type="interactions" value="595"/>
</dbReference>
<evidence type="ECO:0000256" key="2">
    <source>
        <dbReference type="ARBA" id="ARBA00008226"/>
    </source>
</evidence>
<evidence type="ECO:0000256" key="4">
    <source>
        <dbReference type="ARBA" id="ARBA00022598"/>
    </source>
</evidence>
<dbReference type="InterPro" id="IPR005121">
    <property type="entry name" value="Fdx_antiC-bd"/>
</dbReference>
<dbReference type="STRING" id="1890364.A0A2P6NCA0"/>
<evidence type="ECO:0000256" key="10">
    <source>
        <dbReference type="ARBA" id="ARBA00023146"/>
    </source>
</evidence>
<evidence type="ECO:0000256" key="12">
    <source>
        <dbReference type="ARBA" id="ARBA00049255"/>
    </source>
</evidence>
<dbReference type="PANTHER" id="PTHR11538">
    <property type="entry name" value="PHENYLALANYL-TRNA SYNTHETASE"/>
    <property type="match status" value="1"/>
</dbReference>
<dbReference type="Pfam" id="PF03147">
    <property type="entry name" value="FDX-ACB"/>
    <property type="match status" value="1"/>
</dbReference>
<comment type="catalytic activity">
    <reaction evidence="12">
        <text>tRNA(Phe) + L-phenylalanine + ATP = L-phenylalanyl-tRNA(Phe) + AMP + diphosphate + H(+)</text>
        <dbReference type="Rhea" id="RHEA:19413"/>
        <dbReference type="Rhea" id="RHEA-COMP:9668"/>
        <dbReference type="Rhea" id="RHEA-COMP:9699"/>
        <dbReference type="ChEBI" id="CHEBI:15378"/>
        <dbReference type="ChEBI" id="CHEBI:30616"/>
        <dbReference type="ChEBI" id="CHEBI:33019"/>
        <dbReference type="ChEBI" id="CHEBI:58095"/>
        <dbReference type="ChEBI" id="CHEBI:78442"/>
        <dbReference type="ChEBI" id="CHEBI:78531"/>
        <dbReference type="ChEBI" id="CHEBI:456215"/>
        <dbReference type="EC" id="6.1.1.20"/>
    </reaction>
</comment>
<keyword evidence="8" id="KW-0809">Transit peptide</keyword>
<feature type="domain" description="FDX-ACB" evidence="14">
    <location>
        <begin position="279"/>
        <end position="370"/>
    </location>
</feature>
<dbReference type="Gene3D" id="3.30.70.380">
    <property type="entry name" value="Ferrodoxin-fold anticodon-binding domain"/>
    <property type="match status" value="1"/>
</dbReference>
<evidence type="ECO:0000256" key="11">
    <source>
        <dbReference type="ARBA" id="ARBA00031194"/>
    </source>
</evidence>
<dbReference type="OrthoDB" id="4457at2759"/>
<evidence type="ECO:0000256" key="5">
    <source>
        <dbReference type="ARBA" id="ARBA00022741"/>
    </source>
</evidence>
<dbReference type="Pfam" id="PF01409">
    <property type="entry name" value="tRNA-synt_2d"/>
    <property type="match status" value="1"/>
</dbReference>
<evidence type="ECO:0000256" key="1">
    <source>
        <dbReference type="ARBA" id="ARBA00004305"/>
    </source>
</evidence>
<keyword evidence="7" id="KW-0648">Protein biosynthesis</keyword>
<dbReference type="EC" id="6.1.1.20" evidence="3"/>
<dbReference type="PANTHER" id="PTHR11538:SF41">
    <property type="entry name" value="PHENYLALANINE--TRNA LIGASE, MITOCHONDRIAL"/>
    <property type="match status" value="1"/>
</dbReference>
<dbReference type="GO" id="GO:0005759">
    <property type="term" value="C:mitochondrial matrix"/>
    <property type="evidence" value="ECO:0007669"/>
    <property type="project" value="UniProtKB-SubCell"/>
</dbReference>
<accession>A0A2P6NCA0</accession>
<dbReference type="InterPro" id="IPR045864">
    <property type="entry name" value="aa-tRNA-synth_II/BPL/LPL"/>
</dbReference>
<dbReference type="InterPro" id="IPR004530">
    <property type="entry name" value="Phe-tRNA-synth_IIc_mito"/>
</dbReference>
<feature type="domain" description="Aminoacyl-transfer RNA synthetases class-II family profile" evidence="13">
    <location>
        <begin position="121"/>
        <end position="283"/>
    </location>
</feature>
<evidence type="ECO:0000256" key="9">
    <source>
        <dbReference type="ARBA" id="ARBA00023128"/>
    </source>
</evidence>
<dbReference type="InterPro" id="IPR002319">
    <property type="entry name" value="Phenylalanyl-tRNA_Synthase"/>
</dbReference>
<keyword evidence="16" id="KW-1185">Reference proteome</keyword>
<dbReference type="SUPFAM" id="SSF55681">
    <property type="entry name" value="Class II aaRS and biotin synthetases"/>
    <property type="match status" value="1"/>
</dbReference>
<comment type="caution">
    <text evidence="15">The sequence shown here is derived from an EMBL/GenBank/DDBJ whole genome shotgun (WGS) entry which is preliminary data.</text>
</comment>
<reference evidence="15 16" key="1">
    <citation type="journal article" date="2018" name="Genome Biol. Evol.">
        <title>Multiple Roots of Fruiting Body Formation in Amoebozoa.</title>
        <authorList>
            <person name="Hillmann F."/>
            <person name="Forbes G."/>
            <person name="Novohradska S."/>
            <person name="Ferling I."/>
            <person name="Riege K."/>
            <person name="Groth M."/>
            <person name="Westermann M."/>
            <person name="Marz M."/>
            <person name="Spaller T."/>
            <person name="Winckler T."/>
            <person name="Schaap P."/>
            <person name="Glockner G."/>
        </authorList>
    </citation>
    <scope>NUCLEOTIDE SEQUENCE [LARGE SCALE GENOMIC DNA]</scope>
    <source>
        <strain evidence="15 16">Jena</strain>
    </source>
</reference>
<keyword evidence="4" id="KW-0436">Ligase</keyword>
<dbReference type="InParanoid" id="A0A2P6NCA0"/>
<organism evidence="15 16">
    <name type="scientific">Planoprotostelium fungivorum</name>
    <dbReference type="NCBI Taxonomy" id="1890364"/>
    <lineage>
        <taxon>Eukaryota</taxon>
        <taxon>Amoebozoa</taxon>
        <taxon>Evosea</taxon>
        <taxon>Variosea</taxon>
        <taxon>Cavosteliida</taxon>
        <taxon>Cavosteliaceae</taxon>
        <taxon>Planoprotostelium</taxon>
    </lineage>
</organism>
<evidence type="ECO:0000256" key="7">
    <source>
        <dbReference type="ARBA" id="ARBA00022917"/>
    </source>
</evidence>
<sequence length="370" mass="43761">MHGMLRRIPTCGEKRIKTVFTHIQIKRYHSIGPLSGIDCIYCIGYLSRGNELTPTFTFFDNLNPIVSTHKCFDSLLTPKDHVSRRPSDTYYINKDTVLRTHTSAHQTELMSNHNNAFLVTGDVYRRDEIDSTHYPIFHQMEGVRIFERKQFGNLTEDQQNKIIEEDLKKWLQGAITAIFGQELQMKWVDAYFPFTHPSFELEIYFREKWLEMLGCGLVHQDILKSIGLRDHVGWAFGLGLERLAMVLFQIPDIRLFWSQDERFKSQFTRDEIIKFQEYSKYPPCIKDISFWIDERYQPNDFFEMVRGVGGDLIESVQLADRFVHPKTKRESHCYRINFRSMDRSLTHDEINQLQQSIRDKSLSELKLDLR</sequence>
<dbReference type="NCBIfam" id="TIGR00469">
    <property type="entry name" value="pheS_mito"/>
    <property type="match status" value="1"/>
</dbReference>
<name>A0A2P6NCA0_9EUKA</name>
<protein>
    <recommendedName>
        <fullName evidence="3">phenylalanine--tRNA ligase</fullName>
        <ecNumber evidence="3">6.1.1.20</ecNumber>
    </recommendedName>
    <alternativeName>
        <fullName evidence="11">Phenylalanyl-tRNA synthetase</fullName>
    </alternativeName>
</protein>
<keyword evidence="10 15" id="KW-0030">Aminoacyl-tRNA synthetase</keyword>
<dbReference type="AlphaFoldDB" id="A0A2P6NCA0"/>
<comment type="similarity">
    <text evidence="2">Belongs to the class-II aminoacyl-tRNA synthetase family.</text>
</comment>
<dbReference type="SUPFAM" id="SSF54991">
    <property type="entry name" value="Anticodon-binding domain of PheRS"/>
    <property type="match status" value="1"/>
</dbReference>
<dbReference type="EMBL" id="MDYQ01000121">
    <property type="protein sequence ID" value="PRP81591.1"/>
    <property type="molecule type" value="Genomic_DNA"/>
</dbReference>
<gene>
    <name evidence="15" type="ORF">PROFUN_01098</name>
</gene>
<evidence type="ECO:0000313" key="16">
    <source>
        <dbReference type="Proteomes" id="UP000241769"/>
    </source>
</evidence>
<dbReference type="PROSITE" id="PS50862">
    <property type="entry name" value="AA_TRNA_LIGASE_II"/>
    <property type="match status" value="1"/>
</dbReference>
<dbReference type="InterPro" id="IPR006195">
    <property type="entry name" value="aa-tRNA-synth_II"/>
</dbReference>
<keyword evidence="9" id="KW-0496">Mitochondrion</keyword>
<dbReference type="PROSITE" id="PS51447">
    <property type="entry name" value="FDX_ACB"/>
    <property type="match status" value="1"/>
</dbReference>
<evidence type="ECO:0000313" key="15">
    <source>
        <dbReference type="EMBL" id="PRP81591.1"/>
    </source>
</evidence>
<evidence type="ECO:0000256" key="6">
    <source>
        <dbReference type="ARBA" id="ARBA00022840"/>
    </source>
</evidence>
<proteinExistence type="inferred from homology"/>
<dbReference type="Gene3D" id="3.30.930.10">
    <property type="entry name" value="Bira Bifunctional Protein, Domain 2"/>
    <property type="match status" value="2"/>
</dbReference>
<dbReference type="CDD" id="cd00496">
    <property type="entry name" value="PheRS_alpha_core"/>
    <property type="match status" value="1"/>
</dbReference>
<dbReference type="GO" id="GO:0000049">
    <property type="term" value="F:tRNA binding"/>
    <property type="evidence" value="ECO:0007669"/>
    <property type="project" value="InterPro"/>
</dbReference>
<evidence type="ECO:0000259" key="13">
    <source>
        <dbReference type="PROSITE" id="PS50862"/>
    </source>
</evidence>
<evidence type="ECO:0000256" key="8">
    <source>
        <dbReference type="ARBA" id="ARBA00022946"/>
    </source>
</evidence>
<evidence type="ECO:0000256" key="3">
    <source>
        <dbReference type="ARBA" id="ARBA00012814"/>
    </source>
</evidence>
<dbReference type="GO" id="GO:0006432">
    <property type="term" value="P:phenylalanyl-tRNA aminoacylation"/>
    <property type="evidence" value="ECO:0007669"/>
    <property type="project" value="InterPro"/>
</dbReference>
<keyword evidence="6" id="KW-0067">ATP-binding</keyword>
<comment type="subcellular location">
    <subcellularLocation>
        <location evidence="1">Mitochondrion matrix</location>
    </subcellularLocation>
</comment>
<dbReference type="InterPro" id="IPR036690">
    <property type="entry name" value="Fdx_antiC-bd_sf"/>
</dbReference>
<dbReference type="SMART" id="SM00896">
    <property type="entry name" value="FDX-ACB"/>
    <property type="match status" value="1"/>
</dbReference>
<keyword evidence="5" id="KW-0547">Nucleotide-binding</keyword>
<dbReference type="Proteomes" id="UP000241769">
    <property type="component" value="Unassembled WGS sequence"/>
</dbReference>
<dbReference type="GO" id="GO:0004826">
    <property type="term" value="F:phenylalanine-tRNA ligase activity"/>
    <property type="evidence" value="ECO:0007669"/>
    <property type="project" value="UniProtKB-EC"/>
</dbReference>